<name>A0A0E9U0W3_ANGAN</name>
<proteinExistence type="predicted"/>
<evidence type="ECO:0000313" key="1">
    <source>
        <dbReference type="EMBL" id="JAH59549.1"/>
    </source>
</evidence>
<dbReference type="EMBL" id="GBXM01049028">
    <property type="protein sequence ID" value="JAH59549.1"/>
    <property type="molecule type" value="Transcribed_RNA"/>
</dbReference>
<sequence length="36" mass="4016">MCVKSPAKQWHQSIHYQVEKKTSSISGLEGQISVSL</sequence>
<reference evidence="1" key="2">
    <citation type="journal article" date="2015" name="Fish Shellfish Immunol.">
        <title>Early steps in the European eel (Anguilla anguilla)-Vibrio vulnificus interaction in the gills: Role of the RtxA13 toxin.</title>
        <authorList>
            <person name="Callol A."/>
            <person name="Pajuelo D."/>
            <person name="Ebbesson L."/>
            <person name="Teles M."/>
            <person name="MacKenzie S."/>
            <person name="Amaro C."/>
        </authorList>
    </citation>
    <scope>NUCLEOTIDE SEQUENCE</scope>
</reference>
<organism evidence="1">
    <name type="scientific">Anguilla anguilla</name>
    <name type="common">European freshwater eel</name>
    <name type="synonym">Muraena anguilla</name>
    <dbReference type="NCBI Taxonomy" id="7936"/>
    <lineage>
        <taxon>Eukaryota</taxon>
        <taxon>Metazoa</taxon>
        <taxon>Chordata</taxon>
        <taxon>Craniata</taxon>
        <taxon>Vertebrata</taxon>
        <taxon>Euteleostomi</taxon>
        <taxon>Actinopterygii</taxon>
        <taxon>Neopterygii</taxon>
        <taxon>Teleostei</taxon>
        <taxon>Anguilliformes</taxon>
        <taxon>Anguillidae</taxon>
        <taxon>Anguilla</taxon>
    </lineage>
</organism>
<accession>A0A0E9U0W3</accession>
<protein>
    <submittedName>
        <fullName evidence="1">Uncharacterized protein</fullName>
    </submittedName>
</protein>
<reference evidence="1" key="1">
    <citation type="submission" date="2014-11" db="EMBL/GenBank/DDBJ databases">
        <authorList>
            <person name="Amaro Gonzalez C."/>
        </authorList>
    </citation>
    <scope>NUCLEOTIDE SEQUENCE</scope>
</reference>
<dbReference type="AlphaFoldDB" id="A0A0E9U0W3"/>